<accession>A0A417Y8K4</accession>
<evidence type="ECO:0000256" key="2">
    <source>
        <dbReference type="ARBA" id="ARBA00023002"/>
    </source>
</evidence>
<dbReference type="Pfam" id="PF01613">
    <property type="entry name" value="Flavin_Reduct"/>
    <property type="match status" value="1"/>
</dbReference>
<dbReference type="EMBL" id="QXGH01000007">
    <property type="protein sequence ID" value="RHW29043.1"/>
    <property type="molecule type" value="Genomic_DNA"/>
</dbReference>
<gene>
    <name evidence="4" type="ORF">D0Z08_00810</name>
</gene>
<organism evidence="4 5">
    <name type="scientific">Nocardioides immobilis</name>
    <dbReference type="NCBI Taxonomy" id="2049295"/>
    <lineage>
        <taxon>Bacteria</taxon>
        <taxon>Bacillati</taxon>
        <taxon>Actinomycetota</taxon>
        <taxon>Actinomycetes</taxon>
        <taxon>Propionibacteriales</taxon>
        <taxon>Nocardioidaceae</taxon>
        <taxon>Nocardioides</taxon>
    </lineage>
</organism>
<dbReference type="InterPro" id="IPR050268">
    <property type="entry name" value="NADH-dep_flavin_reductase"/>
</dbReference>
<protein>
    <submittedName>
        <fullName evidence="4">Flavin reductase</fullName>
    </submittedName>
</protein>
<dbReference type="SUPFAM" id="SSF50475">
    <property type="entry name" value="FMN-binding split barrel"/>
    <property type="match status" value="1"/>
</dbReference>
<dbReference type="OrthoDB" id="9792858at2"/>
<keyword evidence="5" id="KW-1185">Reference proteome</keyword>
<evidence type="ECO:0000256" key="1">
    <source>
        <dbReference type="ARBA" id="ARBA00008898"/>
    </source>
</evidence>
<comment type="caution">
    <text evidence="4">The sequence shown here is derived from an EMBL/GenBank/DDBJ whole genome shotgun (WGS) entry which is preliminary data.</text>
</comment>
<keyword evidence="2" id="KW-0560">Oxidoreductase</keyword>
<dbReference type="SMART" id="SM00903">
    <property type="entry name" value="Flavin_Reduct"/>
    <property type="match status" value="1"/>
</dbReference>
<sequence>MTDESADPTNPANLRHVLSHVPTSVVVVTAMARGVPVGLTVGSFSSVSLDPPLVNFFIDLKSRTWLKLNEANTFTVNVLGKDHEHLCRAFSRPSADRFEGIEWSPSPSGNPVLREASVALECSRYKIEILGDHVQVVGRVRAMQAQAPDLPLVFYRGAFLKL</sequence>
<name>A0A417Y8K4_9ACTN</name>
<reference evidence="4 5" key="1">
    <citation type="submission" date="2018-09" db="EMBL/GenBank/DDBJ databases">
        <title>Genome sequencing of Nocardioides immobilis CCTCC AB 2017083 for comparison to Nocardioides silvaticus.</title>
        <authorList>
            <person name="Li C."/>
            <person name="Wang G."/>
        </authorList>
    </citation>
    <scope>NUCLEOTIDE SEQUENCE [LARGE SCALE GENOMIC DNA]</scope>
    <source>
        <strain evidence="4 5">CCTCC AB 2017083</strain>
    </source>
</reference>
<comment type="similarity">
    <text evidence="1">Belongs to the non-flavoprotein flavin reductase family.</text>
</comment>
<dbReference type="InterPro" id="IPR002563">
    <property type="entry name" value="Flavin_Rdtase-like_dom"/>
</dbReference>
<dbReference type="GO" id="GO:0010181">
    <property type="term" value="F:FMN binding"/>
    <property type="evidence" value="ECO:0007669"/>
    <property type="project" value="InterPro"/>
</dbReference>
<proteinExistence type="inferred from homology"/>
<evidence type="ECO:0000313" key="5">
    <source>
        <dbReference type="Proteomes" id="UP000283644"/>
    </source>
</evidence>
<feature type="domain" description="Flavin reductase like" evidence="3">
    <location>
        <begin position="18"/>
        <end position="161"/>
    </location>
</feature>
<dbReference type="PANTHER" id="PTHR30466:SF11">
    <property type="entry name" value="FLAVIN-DEPENDENT MONOOXYGENASE, REDUCTASE SUBUNIT HSAB"/>
    <property type="match status" value="1"/>
</dbReference>
<dbReference type="PANTHER" id="PTHR30466">
    <property type="entry name" value="FLAVIN REDUCTASE"/>
    <property type="match status" value="1"/>
</dbReference>
<dbReference type="AlphaFoldDB" id="A0A417Y8K4"/>
<dbReference type="GO" id="GO:0042602">
    <property type="term" value="F:riboflavin reductase (NADPH) activity"/>
    <property type="evidence" value="ECO:0007669"/>
    <property type="project" value="TreeGrafter"/>
</dbReference>
<dbReference type="Gene3D" id="2.30.110.10">
    <property type="entry name" value="Electron Transport, Fmn-binding Protein, Chain A"/>
    <property type="match status" value="1"/>
</dbReference>
<dbReference type="InterPro" id="IPR012349">
    <property type="entry name" value="Split_barrel_FMN-bd"/>
</dbReference>
<dbReference type="Proteomes" id="UP000283644">
    <property type="component" value="Unassembled WGS sequence"/>
</dbReference>
<evidence type="ECO:0000259" key="3">
    <source>
        <dbReference type="SMART" id="SM00903"/>
    </source>
</evidence>
<evidence type="ECO:0000313" key="4">
    <source>
        <dbReference type="EMBL" id="RHW29043.1"/>
    </source>
</evidence>